<evidence type="ECO:0000313" key="2">
    <source>
        <dbReference type="Proteomes" id="UP000796880"/>
    </source>
</evidence>
<dbReference type="AlphaFoldDB" id="A0A8K0GSH4"/>
<dbReference type="EMBL" id="VOIH02000010">
    <property type="protein sequence ID" value="KAF3435328.1"/>
    <property type="molecule type" value="Genomic_DNA"/>
</dbReference>
<reference evidence="1" key="1">
    <citation type="submission" date="2020-03" db="EMBL/GenBank/DDBJ databases">
        <title>A high-quality chromosome-level genome assembly of a woody plant with both climbing and erect habits, Rhamnella rubrinervis.</title>
        <authorList>
            <person name="Lu Z."/>
            <person name="Yang Y."/>
            <person name="Zhu X."/>
            <person name="Sun Y."/>
        </authorList>
    </citation>
    <scope>NUCLEOTIDE SEQUENCE</scope>
    <source>
        <strain evidence="1">BYM</strain>
        <tissue evidence="1">Leaf</tissue>
    </source>
</reference>
<comment type="caution">
    <text evidence="1">The sequence shown here is derived from an EMBL/GenBank/DDBJ whole genome shotgun (WGS) entry which is preliminary data.</text>
</comment>
<sequence>MAYKLFNKDSTMFGRRNWGMGRGKEGVDYIYPSYYLFREDELGDIDVEQQHFIYEGGGGGVGAGAGVLGVGAVAAQALKQPMHETRSCCRSDAHPVKQVKAS</sequence>
<name>A0A8K0GSH4_9ROSA</name>
<keyword evidence="2" id="KW-1185">Reference proteome</keyword>
<dbReference type="Proteomes" id="UP000796880">
    <property type="component" value="Unassembled WGS sequence"/>
</dbReference>
<evidence type="ECO:0000313" key="1">
    <source>
        <dbReference type="EMBL" id="KAF3435328.1"/>
    </source>
</evidence>
<accession>A0A8K0GSH4</accession>
<gene>
    <name evidence="1" type="ORF">FNV43_RR22415</name>
</gene>
<protein>
    <submittedName>
        <fullName evidence="1">Uncharacterized protein</fullName>
    </submittedName>
</protein>
<proteinExistence type="predicted"/>
<organism evidence="1 2">
    <name type="scientific">Rhamnella rubrinervis</name>
    <dbReference type="NCBI Taxonomy" id="2594499"/>
    <lineage>
        <taxon>Eukaryota</taxon>
        <taxon>Viridiplantae</taxon>
        <taxon>Streptophyta</taxon>
        <taxon>Embryophyta</taxon>
        <taxon>Tracheophyta</taxon>
        <taxon>Spermatophyta</taxon>
        <taxon>Magnoliopsida</taxon>
        <taxon>eudicotyledons</taxon>
        <taxon>Gunneridae</taxon>
        <taxon>Pentapetalae</taxon>
        <taxon>rosids</taxon>
        <taxon>fabids</taxon>
        <taxon>Rosales</taxon>
        <taxon>Rhamnaceae</taxon>
        <taxon>rhamnoid group</taxon>
        <taxon>Rhamneae</taxon>
        <taxon>Rhamnella</taxon>
    </lineage>
</organism>